<dbReference type="Gene3D" id="1.10.3860.10">
    <property type="entry name" value="Sodium:dicarboxylate symporter"/>
    <property type="match status" value="1"/>
</dbReference>
<keyword evidence="4 7" id="KW-0812">Transmembrane</keyword>
<keyword evidence="5 7" id="KW-1133">Transmembrane helix</keyword>
<feature type="transmembrane region" description="Helical" evidence="7">
    <location>
        <begin position="54"/>
        <end position="78"/>
    </location>
</feature>
<name>A0ABV3RAS0_9SPHN</name>
<comment type="subcellular location">
    <subcellularLocation>
        <location evidence="1">Cell membrane</location>
        <topology evidence="1">Multi-pass membrane protein</topology>
    </subcellularLocation>
</comment>
<evidence type="ECO:0000256" key="2">
    <source>
        <dbReference type="ARBA" id="ARBA00022448"/>
    </source>
</evidence>
<evidence type="ECO:0000256" key="1">
    <source>
        <dbReference type="ARBA" id="ARBA00004651"/>
    </source>
</evidence>
<dbReference type="SUPFAM" id="SSF118215">
    <property type="entry name" value="Proton glutamate symport protein"/>
    <property type="match status" value="1"/>
</dbReference>
<evidence type="ECO:0000256" key="7">
    <source>
        <dbReference type="SAM" id="Phobius"/>
    </source>
</evidence>
<gene>
    <name evidence="8" type="ORF">ABUH87_06460</name>
</gene>
<keyword evidence="2" id="KW-0813">Transport</keyword>
<feature type="transmembrane region" description="Helical" evidence="7">
    <location>
        <begin position="185"/>
        <end position="218"/>
    </location>
</feature>
<evidence type="ECO:0000256" key="4">
    <source>
        <dbReference type="ARBA" id="ARBA00022692"/>
    </source>
</evidence>
<feature type="transmembrane region" description="Helical" evidence="7">
    <location>
        <begin position="230"/>
        <end position="254"/>
    </location>
</feature>
<evidence type="ECO:0000256" key="3">
    <source>
        <dbReference type="ARBA" id="ARBA00022475"/>
    </source>
</evidence>
<evidence type="ECO:0000256" key="6">
    <source>
        <dbReference type="ARBA" id="ARBA00023136"/>
    </source>
</evidence>
<evidence type="ECO:0000313" key="8">
    <source>
        <dbReference type="EMBL" id="MEW9854819.1"/>
    </source>
</evidence>
<dbReference type="EMBL" id="JBFNXR010000021">
    <property type="protein sequence ID" value="MEW9854819.1"/>
    <property type="molecule type" value="Genomic_DNA"/>
</dbReference>
<accession>A0ABV3RAS0</accession>
<feature type="transmembrane region" description="Helical" evidence="7">
    <location>
        <begin position="15"/>
        <end position="34"/>
    </location>
</feature>
<dbReference type="Pfam" id="PF00375">
    <property type="entry name" value="SDF"/>
    <property type="match status" value="1"/>
</dbReference>
<reference evidence="8 9" key="1">
    <citation type="submission" date="2024-06" db="EMBL/GenBank/DDBJ databases">
        <title>Novosphingobium rhizovicinus M1R2S20.</title>
        <authorList>
            <person name="Sun J.-Q."/>
        </authorList>
    </citation>
    <scope>NUCLEOTIDE SEQUENCE [LARGE SCALE GENOMIC DNA]</scope>
    <source>
        <strain evidence="8 9">M1R2S20</strain>
    </source>
</reference>
<sequence length="423" mass="42676">MTAESSATRMPEIRVPAGLTFLGLGLGLVLGWVLRTSPSAAPIQAVAGPIGRLWLQALTMTILPLVAALLFNGVVETIAAARGGTTARRALGLILGILVASAALGAVLTPLLLRFSPVPPNAAAAMGAQNADPGPVPGAADFLASLIPGNIVAAAAENAMLPVIVFFALLAVASTRLAEAPRRSLAVLFEAIAGAMMVVIGWVLAVAPVGVFGLAFAVAVSSGGAAIGALAHYVVIVTCVGSVIFLGGYALAVFAGGRSPLAFARAMLPAQAVAFSTQSSLASLPAMLVSCRRLELRESTSEFVLPLAVALFRSTGPAMNMAVVIYAAHLTGVTLTPTALAVGALTAFATTFGAVSLPGAISFVTSAGPIAIAMGVPVEPLALLVAVEMLPDLMRTIGNVTMDVAITTVVDRHEEEPAAETVH</sequence>
<keyword evidence="6 7" id="KW-0472">Membrane</keyword>
<organism evidence="8 9">
    <name type="scientific">Novosphingobium rhizovicinum</name>
    <dbReference type="NCBI Taxonomy" id="3228928"/>
    <lineage>
        <taxon>Bacteria</taxon>
        <taxon>Pseudomonadati</taxon>
        <taxon>Pseudomonadota</taxon>
        <taxon>Alphaproteobacteria</taxon>
        <taxon>Sphingomonadales</taxon>
        <taxon>Sphingomonadaceae</taxon>
        <taxon>Novosphingobium</taxon>
    </lineage>
</organism>
<dbReference type="PANTHER" id="PTHR42865">
    <property type="entry name" value="PROTON/GLUTAMATE-ASPARTATE SYMPORTER"/>
    <property type="match status" value="1"/>
</dbReference>
<dbReference type="PANTHER" id="PTHR42865:SF7">
    <property type="entry name" value="PROTON_GLUTAMATE-ASPARTATE SYMPORTER"/>
    <property type="match status" value="1"/>
</dbReference>
<evidence type="ECO:0000313" key="9">
    <source>
        <dbReference type="Proteomes" id="UP001556118"/>
    </source>
</evidence>
<evidence type="ECO:0000256" key="5">
    <source>
        <dbReference type="ARBA" id="ARBA00022989"/>
    </source>
</evidence>
<keyword evidence="9" id="KW-1185">Reference proteome</keyword>
<dbReference type="RefSeq" id="WP_367771417.1">
    <property type="nucleotide sequence ID" value="NZ_JBFNXR010000021.1"/>
</dbReference>
<dbReference type="PRINTS" id="PR00173">
    <property type="entry name" value="EDTRNSPORT"/>
</dbReference>
<proteinExistence type="predicted"/>
<protein>
    <submittedName>
        <fullName evidence="8">Dicarboxylate/amino acid:cation symporter</fullName>
    </submittedName>
</protein>
<dbReference type="InterPro" id="IPR036458">
    <property type="entry name" value="Na:dicarbo_symporter_sf"/>
</dbReference>
<dbReference type="Proteomes" id="UP001556118">
    <property type="component" value="Unassembled WGS sequence"/>
</dbReference>
<feature type="transmembrane region" description="Helical" evidence="7">
    <location>
        <begin position="90"/>
        <end position="113"/>
    </location>
</feature>
<comment type="caution">
    <text evidence="8">The sequence shown here is derived from an EMBL/GenBank/DDBJ whole genome shotgun (WGS) entry which is preliminary data.</text>
</comment>
<feature type="transmembrane region" description="Helical" evidence="7">
    <location>
        <begin position="151"/>
        <end position="173"/>
    </location>
</feature>
<keyword evidence="3" id="KW-1003">Cell membrane</keyword>
<dbReference type="InterPro" id="IPR001991">
    <property type="entry name" value="Na-dicarboxylate_symporter"/>
</dbReference>